<evidence type="ECO:0000256" key="13">
    <source>
        <dbReference type="SAM" id="MobiDB-lite"/>
    </source>
</evidence>
<name>A0A2K8QL50_9GAMM</name>
<dbReference type="SUPFAM" id="SSF47170">
    <property type="entry name" value="Aspartate receptor, ligand-binding domain"/>
    <property type="match status" value="1"/>
</dbReference>
<protein>
    <submittedName>
        <fullName evidence="17">Methyl-accepting chemotaxis protein</fullName>
    </submittedName>
</protein>
<keyword evidence="5" id="KW-0997">Cell inner membrane</keyword>
<feature type="region of interest" description="Disordered" evidence="13">
    <location>
        <begin position="538"/>
        <end position="561"/>
    </location>
</feature>
<feature type="compositionally biased region" description="Basic and acidic residues" evidence="13">
    <location>
        <begin position="551"/>
        <end position="561"/>
    </location>
</feature>
<feature type="coiled-coil region" evidence="12">
    <location>
        <begin position="81"/>
        <end position="108"/>
    </location>
</feature>
<comment type="subcellular location">
    <subcellularLocation>
        <location evidence="1">Cell inner membrane</location>
        <topology evidence="1">Multi-pass membrane protein</topology>
    </subcellularLocation>
</comment>
<accession>A0A2K8QL50</accession>
<dbReference type="InterPro" id="IPR003660">
    <property type="entry name" value="HAMP_dom"/>
</dbReference>
<evidence type="ECO:0000259" key="15">
    <source>
        <dbReference type="PROSITE" id="PS50111"/>
    </source>
</evidence>
<dbReference type="GO" id="GO:0004888">
    <property type="term" value="F:transmembrane signaling receptor activity"/>
    <property type="evidence" value="ECO:0007669"/>
    <property type="project" value="InterPro"/>
</dbReference>
<dbReference type="FunFam" id="1.10.287.950:FF:000001">
    <property type="entry name" value="Methyl-accepting chemotaxis sensory transducer"/>
    <property type="match status" value="1"/>
</dbReference>
<keyword evidence="12" id="KW-0175">Coiled coil</keyword>
<keyword evidence="2" id="KW-1003">Cell membrane</keyword>
<proteinExistence type="inferred from homology"/>
<dbReference type="PRINTS" id="PR00260">
    <property type="entry name" value="CHEMTRNSDUCR"/>
</dbReference>
<comment type="similarity">
    <text evidence="10">Belongs to the methyl-accepting chemotaxis (MCP) protein family.</text>
</comment>
<dbReference type="Gene3D" id="1.20.120.30">
    <property type="entry name" value="Aspartate receptor, ligand-binding domain"/>
    <property type="match status" value="1"/>
</dbReference>
<organism evidence="17 18">
    <name type="scientific">Dickeya fangzhongdai</name>
    <dbReference type="NCBI Taxonomy" id="1778540"/>
    <lineage>
        <taxon>Bacteria</taxon>
        <taxon>Pseudomonadati</taxon>
        <taxon>Pseudomonadota</taxon>
        <taxon>Gammaproteobacteria</taxon>
        <taxon>Enterobacterales</taxon>
        <taxon>Pectobacteriaceae</taxon>
        <taxon>Dickeya</taxon>
    </lineage>
</organism>
<evidence type="ECO:0000256" key="7">
    <source>
        <dbReference type="ARBA" id="ARBA00022989"/>
    </source>
</evidence>
<dbReference type="AlphaFoldDB" id="A0A2K8QL50"/>
<dbReference type="Pfam" id="PF00015">
    <property type="entry name" value="MCPsignal"/>
    <property type="match status" value="1"/>
</dbReference>
<keyword evidence="6 14" id="KW-0812">Transmembrane</keyword>
<dbReference type="PANTHER" id="PTHR43531:SF14">
    <property type="entry name" value="METHYL-ACCEPTING CHEMOTAXIS PROTEIN I-RELATED"/>
    <property type="match status" value="1"/>
</dbReference>
<evidence type="ECO:0000256" key="11">
    <source>
        <dbReference type="PROSITE-ProRule" id="PRU00284"/>
    </source>
</evidence>
<dbReference type="Pfam" id="PF02203">
    <property type="entry name" value="TarH"/>
    <property type="match status" value="1"/>
</dbReference>
<keyword evidence="9 11" id="KW-0807">Transducer</keyword>
<dbReference type="InterPro" id="IPR004090">
    <property type="entry name" value="Chemotax_Me-accpt_rcpt"/>
</dbReference>
<dbReference type="PANTHER" id="PTHR43531">
    <property type="entry name" value="PROTEIN ICFG"/>
    <property type="match status" value="1"/>
</dbReference>
<dbReference type="GeneID" id="66564614"/>
<dbReference type="OrthoDB" id="6747374at2"/>
<dbReference type="Gene3D" id="1.10.287.950">
    <property type="entry name" value="Methyl-accepting chemotaxis protein"/>
    <property type="match status" value="1"/>
</dbReference>
<feature type="transmembrane region" description="Helical" evidence="14">
    <location>
        <begin position="12"/>
        <end position="35"/>
    </location>
</feature>
<feature type="domain" description="HAMP" evidence="16">
    <location>
        <begin position="214"/>
        <end position="266"/>
    </location>
</feature>
<keyword evidence="18" id="KW-1185">Reference proteome</keyword>
<evidence type="ECO:0000256" key="4">
    <source>
        <dbReference type="ARBA" id="ARBA00022500"/>
    </source>
</evidence>
<evidence type="ECO:0000256" key="3">
    <source>
        <dbReference type="ARBA" id="ARBA00022481"/>
    </source>
</evidence>
<evidence type="ECO:0000256" key="6">
    <source>
        <dbReference type="ARBA" id="ARBA00022692"/>
    </source>
</evidence>
<dbReference type="SMART" id="SM00283">
    <property type="entry name" value="MA"/>
    <property type="match status" value="1"/>
</dbReference>
<evidence type="ECO:0000259" key="16">
    <source>
        <dbReference type="PROSITE" id="PS50885"/>
    </source>
</evidence>
<evidence type="ECO:0000256" key="12">
    <source>
        <dbReference type="SAM" id="Coils"/>
    </source>
</evidence>
<keyword evidence="7 14" id="KW-1133">Transmembrane helix</keyword>
<dbReference type="CDD" id="cd11386">
    <property type="entry name" value="MCP_signal"/>
    <property type="match status" value="1"/>
</dbReference>
<dbReference type="RefSeq" id="WP_049853878.1">
    <property type="nucleotide sequence ID" value="NZ_BMJF01000001.1"/>
</dbReference>
<evidence type="ECO:0000256" key="1">
    <source>
        <dbReference type="ARBA" id="ARBA00004429"/>
    </source>
</evidence>
<evidence type="ECO:0000256" key="9">
    <source>
        <dbReference type="ARBA" id="ARBA00023224"/>
    </source>
</evidence>
<keyword evidence="8 14" id="KW-0472">Membrane</keyword>
<evidence type="ECO:0000256" key="5">
    <source>
        <dbReference type="ARBA" id="ARBA00022519"/>
    </source>
</evidence>
<dbReference type="PROSITE" id="PS50111">
    <property type="entry name" value="CHEMOTAXIS_TRANSDUC_2"/>
    <property type="match status" value="1"/>
</dbReference>
<keyword evidence="4" id="KW-0145">Chemotaxis</keyword>
<gene>
    <name evidence="17" type="ORF">CVE23_09755</name>
</gene>
<evidence type="ECO:0000256" key="14">
    <source>
        <dbReference type="SAM" id="Phobius"/>
    </source>
</evidence>
<evidence type="ECO:0000256" key="10">
    <source>
        <dbReference type="ARBA" id="ARBA00029447"/>
    </source>
</evidence>
<feature type="domain" description="Methyl-accepting transducer" evidence="15">
    <location>
        <begin position="271"/>
        <end position="500"/>
    </location>
</feature>
<evidence type="ECO:0000313" key="17">
    <source>
        <dbReference type="EMBL" id="ATZ94226.1"/>
    </source>
</evidence>
<dbReference type="InterPro" id="IPR051310">
    <property type="entry name" value="MCP_chemotaxis"/>
</dbReference>
<dbReference type="GO" id="GO:0005886">
    <property type="term" value="C:plasma membrane"/>
    <property type="evidence" value="ECO:0007669"/>
    <property type="project" value="UniProtKB-SubCell"/>
</dbReference>
<reference evidence="18" key="1">
    <citation type="journal article" date="2018" name="Genome Announc.">
        <title>Complete genome sequence of a Dickeya fangzhongdai type strain causing bleeding canker of pear tree trunks.</title>
        <authorList>
            <person name="Zhao Y."/>
            <person name="Tian Y."/>
            <person name="Li X."/>
            <person name="Hu B."/>
        </authorList>
    </citation>
    <scope>NUCLEOTIDE SEQUENCE [LARGE SCALE GENOMIC DNA]</scope>
    <source>
        <strain evidence="18">DSM 101947</strain>
    </source>
</reference>
<dbReference type="PROSITE" id="PS50885">
    <property type="entry name" value="HAMP"/>
    <property type="match status" value="1"/>
</dbReference>
<evidence type="ECO:0000256" key="8">
    <source>
        <dbReference type="ARBA" id="ARBA00023136"/>
    </source>
</evidence>
<dbReference type="InterPro" id="IPR004089">
    <property type="entry name" value="MCPsignal_dom"/>
</dbReference>
<dbReference type="Proteomes" id="UP000231901">
    <property type="component" value="Chromosome"/>
</dbReference>
<dbReference type="GO" id="GO:0006935">
    <property type="term" value="P:chemotaxis"/>
    <property type="evidence" value="ECO:0007669"/>
    <property type="project" value="UniProtKB-KW"/>
</dbReference>
<keyword evidence="3" id="KW-0488">Methylation</keyword>
<sequence>MTFLRNISIKIMMLIIMGFFVVLWCGASGFSLYSLQHVTVLLNKSVSQKNSYSSLVYGNDQYFRSVTRMARVMDYLQFNDADNAKKTLDSAQNAINNTKDALEKFKTAEHVGIDKALADNMVTTWSNLISTGIEPMYSALRSNNLDEFRRIFRTVYPAASVAFGEVAQKYSSAITSSDYIQSVNAYNGWNRNVLVFALLMSLLVFVISERYLANYLVSPIGSIKAHMSKLTAGRLDQHLAEFGRNCAGRIIPDIKQLQNSLINTVSLIRNSAETIYQGATEIRHGNNDLSSRTEQQASALQETAASMEQLSSTVLHNAENVHQASKLAGEATDAAKQGGKITNNVVETMDSITASSRKIADITSVINGIAFQTNILALNAAVEAARAGEQGRGFAVVAGEVRSLAQRSAQAAKEIEGLIAESVSRVDIGSSQVKQAGEAMGTIITAVSHVSDLIGEIASASDEQSRGIAQIGQAVNEMDGVTQQNAALVQQAMTAATSLEDQARQLTQAVEVFHLGTEHQTAAGRANPAGNMALKRPALRGTTPALPPARKANEQDNWEKF</sequence>
<dbReference type="InterPro" id="IPR003122">
    <property type="entry name" value="Tar_rcpt_lig-bd"/>
</dbReference>
<dbReference type="KEGG" id="dfn:CVE23_09755"/>
<dbReference type="EMBL" id="CP025003">
    <property type="protein sequence ID" value="ATZ94226.1"/>
    <property type="molecule type" value="Genomic_DNA"/>
</dbReference>
<dbReference type="SUPFAM" id="SSF58104">
    <property type="entry name" value="Methyl-accepting chemotaxis protein (MCP) signaling domain"/>
    <property type="match status" value="1"/>
</dbReference>
<dbReference type="InterPro" id="IPR035440">
    <property type="entry name" value="4HB_MCP_dom_sf"/>
</dbReference>
<evidence type="ECO:0000256" key="2">
    <source>
        <dbReference type="ARBA" id="ARBA00022475"/>
    </source>
</evidence>
<evidence type="ECO:0000313" key="18">
    <source>
        <dbReference type="Proteomes" id="UP000231901"/>
    </source>
</evidence>
<dbReference type="GO" id="GO:0007165">
    <property type="term" value="P:signal transduction"/>
    <property type="evidence" value="ECO:0007669"/>
    <property type="project" value="UniProtKB-KW"/>
</dbReference>